<name>K0TLP7_THAOC</name>
<keyword evidence="3" id="KW-0119">Carbohydrate metabolism</keyword>
<proteinExistence type="predicted"/>
<dbReference type="Gene3D" id="3.40.50.11350">
    <property type="match status" value="2"/>
</dbReference>
<feature type="non-terminal residue" evidence="5">
    <location>
        <position position="1"/>
    </location>
</feature>
<sequence>VPPAAVRRRGGGGGQEGEGGARLEGRERGRLREAGQGGRAGRREGHASPQPQAGAQAHRPVLVCAHAAREADGQADSEARRAVAARRGQDELGRVREADTGRRPPHEPDAPRSHPARPHREGLQRPTPSPDARARRGEEGHDNVPRRRPEDRRGHELDARVLERAEGWAGQDRGEGGERARAPVRAAAAGGRSGEGAEEAQEEVPDVRARYRRLEQPAYVTREPHHPRRPLWTHPRPPPDQIIYLLNAGSSDKRGNMRNYHDFFNMTLNPELLRRVPIITSKHFLAIEGGEDGLVSLSGYNATYRNKLLEIADQCEERKKSDVFCHLLYDHYRDMGQQSPVSAETPHEDCFIFDERVFVKGVEEIDRLDNATKARIEQYCGKRGVFYYNRTMHEADVWHFETLDNRYRLLTHFYGFMLFTDDKVGNYYKRFIRDFLKYKDEVFCAAGKIVLGLMYEDYVTRGNRLEVDGELVGGYSSLHIRRGDLQFKEVKFDSMTWYDNTKEIWKPDEILYVATDETKASFFEDFKKNHGEPMRFFNDYKTLASLDGIDHTYYGLIDTVVASRGIVFAGTWFSTFSGYITRLRGYYGMSKYYTYFSWLERKRYMHNWMDIWEGSLYAREYPVGWTGIDGDERVTVDWELLNEDGDIADNYKPYPRDEMDRDRAKLTEKLIAHRYDAVEEAKPGLLGSLFGAAKHALVEDKPAADNSTKSETGDRKEEPEDAEAEVAAGDEGKSSLARGVAGRKMSETPALVGAKRGHVACDADVDALAYWNDPQGDRDNSFKSPFGLPSEKPKYLVFTPDKGGFNNVRNDQSKKHRGLDHFFDMDGDDYKKRVKYMTMEQFVKREGHPNGQFPVPPHMVKTLVGASKVCAPTLSKLKWNGSGLTPCEFVHDYLVQHAVTPNITATHHQCLVFDQGMYETGKIDDSSSAKEFCSSGDRDTVYVTKDFQEPQLLYIQGGKPPTRMLAHYYGYLHFTDPAVGNYYKRYIRDMLHFRHEIFCSAGKIVKFLQDEAAKQGIMPDSEGAGGYSSLHIRRGDFQYKRMRVTAEEWLHNTEGVWSRNETLYIATDEKDKVGFFEPFRNAGHKLFFLDDFRELAGLDKMDPNHMGMLDVVVASRGRAFAGTFRSTFSGYINRLRGYYGMSMNDSYFGQMKEKNMMHEWHNVNFDTYAREWPDAWIGIDGDVLPSEELLARLPDPDPNFINPEKLFRLAQWCGLGLGLFFATHPAGRRAFAVRGRPERSAEGVTHTYTVFAFAFCPPSTWRGQEAGLCKDRQKTNSPAPLVNEHRRPSSAYISSCSFYTCFHKLLAASLNTTTSTA</sequence>
<evidence type="ECO:0000256" key="2">
    <source>
        <dbReference type="ARBA" id="ARBA00023253"/>
    </source>
</evidence>
<feature type="region of interest" description="Disordered" evidence="4">
    <location>
        <begin position="1"/>
        <end position="205"/>
    </location>
</feature>
<feature type="compositionally biased region" description="Basic residues" evidence="4">
    <location>
        <begin position="1"/>
        <end position="10"/>
    </location>
</feature>
<gene>
    <name evidence="5" type="ORF">THAOC_02778</name>
</gene>
<dbReference type="InterPro" id="IPR019378">
    <property type="entry name" value="GDP-Fuc_O-FucTrfase"/>
</dbReference>
<accession>K0TLP7</accession>
<dbReference type="GO" id="GO:0006004">
    <property type="term" value="P:fucose metabolic process"/>
    <property type="evidence" value="ECO:0007669"/>
    <property type="project" value="UniProtKB-KW"/>
</dbReference>
<evidence type="ECO:0000313" key="5">
    <source>
        <dbReference type="EMBL" id="EJK75496.1"/>
    </source>
</evidence>
<dbReference type="PANTHER" id="PTHR31469">
    <property type="entry name" value="OS07G0633600 PROTEIN"/>
    <property type="match status" value="1"/>
</dbReference>
<feature type="compositionally biased region" description="Basic and acidic residues" evidence="4">
    <location>
        <begin position="67"/>
        <end position="123"/>
    </location>
</feature>
<dbReference type="OrthoDB" id="1882547at2759"/>
<evidence type="ECO:0000313" key="6">
    <source>
        <dbReference type="Proteomes" id="UP000266841"/>
    </source>
</evidence>
<feature type="region of interest" description="Disordered" evidence="4">
    <location>
        <begin position="700"/>
        <end position="743"/>
    </location>
</feature>
<protein>
    <submittedName>
        <fullName evidence="5">Uncharacterized protein</fullName>
    </submittedName>
</protein>
<organism evidence="5 6">
    <name type="scientific">Thalassiosira oceanica</name>
    <name type="common">Marine diatom</name>
    <dbReference type="NCBI Taxonomy" id="159749"/>
    <lineage>
        <taxon>Eukaryota</taxon>
        <taxon>Sar</taxon>
        <taxon>Stramenopiles</taxon>
        <taxon>Ochrophyta</taxon>
        <taxon>Bacillariophyta</taxon>
        <taxon>Coscinodiscophyceae</taxon>
        <taxon>Thalassiosirophycidae</taxon>
        <taxon>Thalassiosirales</taxon>
        <taxon>Thalassiosiraceae</taxon>
        <taxon>Thalassiosira</taxon>
    </lineage>
</organism>
<dbReference type="PANTHER" id="PTHR31469:SF8">
    <property type="entry name" value="OS07G0641000 PROTEIN"/>
    <property type="match status" value="1"/>
</dbReference>
<dbReference type="eggNOG" id="ENOG502S0D4">
    <property type="taxonomic scope" value="Eukaryota"/>
</dbReference>
<dbReference type="Pfam" id="PF10250">
    <property type="entry name" value="O-FucT"/>
    <property type="match status" value="2"/>
</dbReference>
<evidence type="ECO:0000256" key="4">
    <source>
        <dbReference type="SAM" id="MobiDB-lite"/>
    </source>
</evidence>
<feature type="compositionally biased region" description="Basic and acidic residues" evidence="4">
    <location>
        <begin position="132"/>
        <end position="181"/>
    </location>
</feature>
<keyword evidence="2" id="KW-0294">Fucose metabolism</keyword>
<dbReference type="FunFam" id="3.40.50.11350:FF:000014">
    <property type="entry name" value="Uncharacterized protein"/>
    <property type="match status" value="1"/>
</dbReference>
<dbReference type="Proteomes" id="UP000266841">
    <property type="component" value="Unassembled WGS sequence"/>
</dbReference>
<dbReference type="CDD" id="cd11296">
    <property type="entry name" value="O-FucT_like"/>
    <property type="match status" value="2"/>
</dbReference>
<keyword evidence="6" id="KW-1185">Reference proteome</keyword>
<reference evidence="5 6" key="1">
    <citation type="journal article" date="2012" name="Genome Biol.">
        <title>Genome and low-iron response of an oceanic diatom adapted to chronic iron limitation.</title>
        <authorList>
            <person name="Lommer M."/>
            <person name="Specht M."/>
            <person name="Roy A.S."/>
            <person name="Kraemer L."/>
            <person name="Andreson R."/>
            <person name="Gutowska M.A."/>
            <person name="Wolf J."/>
            <person name="Bergner S.V."/>
            <person name="Schilhabel M.B."/>
            <person name="Klostermeier U.C."/>
            <person name="Beiko R.G."/>
            <person name="Rosenstiel P."/>
            <person name="Hippler M."/>
            <person name="Laroche J."/>
        </authorList>
    </citation>
    <scope>NUCLEOTIDE SEQUENCE [LARGE SCALE GENOMIC DNA]</scope>
    <source>
        <strain evidence="5 6">CCMP1005</strain>
    </source>
</reference>
<keyword evidence="1" id="KW-0808">Transferase</keyword>
<evidence type="ECO:0000256" key="3">
    <source>
        <dbReference type="ARBA" id="ARBA00023277"/>
    </source>
</evidence>
<feature type="compositionally biased region" description="Basic and acidic residues" evidence="4">
    <location>
        <begin position="19"/>
        <end position="33"/>
    </location>
</feature>
<dbReference type="GO" id="GO:0016740">
    <property type="term" value="F:transferase activity"/>
    <property type="evidence" value="ECO:0007669"/>
    <property type="project" value="UniProtKB-KW"/>
</dbReference>
<comment type="caution">
    <text evidence="5">The sequence shown here is derived from an EMBL/GenBank/DDBJ whole genome shotgun (WGS) entry which is preliminary data.</text>
</comment>
<evidence type="ECO:0000256" key="1">
    <source>
        <dbReference type="ARBA" id="ARBA00022679"/>
    </source>
</evidence>
<dbReference type="EMBL" id="AGNL01002904">
    <property type="protein sequence ID" value="EJK75496.1"/>
    <property type="molecule type" value="Genomic_DNA"/>
</dbReference>
<dbReference type="OMA" id="TATHHQC"/>